<dbReference type="RefSeq" id="WP_047532164.1">
    <property type="nucleotide sequence ID" value="NZ_CCEH01000031.1"/>
</dbReference>
<evidence type="ECO:0000259" key="2">
    <source>
        <dbReference type="Pfam" id="PF02876"/>
    </source>
</evidence>
<protein>
    <submittedName>
        <fullName evidence="4">Exotoxin 14</fullName>
    </submittedName>
</protein>
<gene>
    <name evidence="4" type="primary">set14</name>
    <name evidence="4" type="ORF">ERS140147_02488</name>
</gene>
<evidence type="ECO:0000256" key="1">
    <source>
        <dbReference type="ARBA" id="ARBA00008401"/>
    </source>
</evidence>
<evidence type="ECO:0000313" key="4">
    <source>
        <dbReference type="EMBL" id="CDR29283.1"/>
    </source>
</evidence>
<dbReference type="PROSITE" id="PS00278">
    <property type="entry name" value="STAPH_STREP_TOXIN_2"/>
    <property type="match status" value="1"/>
</dbReference>
<dbReference type="AlphaFoldDB" id="A0A077UND2"/>
<dbReference type="InterPro" id="IPR016091">
    <property type="entry name" value="SuperAg_toxin_C"/>
</dbReference>
<dbReference type="SUPFAM" id="SSF54334">
    <property type="entry name" value="Superantigen toxins, C-terminal domain"/>
    <property type="match status" value="1"/>
</dbReference>
<evidence type="ECO:0000259" key="3">
    <source>
        <dbReference type="Pfam" id="PF09199"/>
    </source>
</evidence>
<comment type="similarity">
    <text evidence="1">Belongs to the staphylococcal/streptococcal toxin family.</text>
</comment>
<dbReference type="Gene3D" id="3.10.20.120">
    <property type="match status" value="1"/>
</dbReference>
<dbReference type="Pfam" id="PF02876">
    <property type="entry name" value="Stap_Strp_tox_C"/>
    <property type="match status" value="1"/>
</dbReference>
<reference evidence="4 5" key="1">
    <citation type="submission" date="2014-05" db="EMBL/GenBank/DDBJ databases">
        <authorList>
            <person name="Aslett A.Martin."/>
            <person name="De Silva Nishadi"/>
        </authorList>
    </citation>
    <scope>NUCLEOTIDE SEQUENCE [LARGE SCALE GENOMIC DNA]</scope>
</reference>
<dbReference type="InterPro" id="IPR008992">
    <property type="entry name" value="Enterotoxin"/>
</dbReference>
<name>A0A077UND2_9STAP</name>
<dbReference type="SUPFAM" id="SSF50203">
    <property type="entry name" value="Bacterial enterotoxins"/>
    <property type="match status" value="1"/>
</dbReference>
<feature type="domain" description="Staphylococcal/Streptococcal toxin beta-grasp" evidence="2">
    <location>
        <begin position="134"/>
        <end position="226"/>
    </location>
</feature>
<evidence type="ECO:0000313" key="5">
    <source>
        <dbReference type="Proteomes" id="UP000044616"/>
    </source>
</evidence>
<feature type="domain" description="Staphylococcal superantigen-like OB-fold" evidence="3">
    <location>
        <begin position="44"/>
        <end position="123"/>
    </location>
</feature>
<dbReference type="PRINTS" id="PR01501">
    <property type="entry name" value="TOXICSSTOXIN"/>
</dbReference>
<dbReference type="Proteomes" id="UP000044616">
    <property type="component" value="Unassembled WGS sequence"/>
</dbReference>
<dbReference type="PRINTS" id="PR01800">
    <property type="entry name" value="STAPHEXOTOXN"/>
</dbReference>
<accession>A0A077UND2</accession>
<dbReference type="InterPro" id="IPR015282">
    <property type="entry name" value="SSL_OB"/>
</dbReference>
<dbReference type="InterPro" id="IPR013307">
    <property type="entry name" value="Superantigen_bac"/>
</dbReference>
<dbReference type="Gene3D" id="2.40.50.110">
    <property type="match status" value="1"/>
</dbReference>
<proteinExistence type="inferred from homology"/>
<dbReference type="InterPro" id="IPR008375">
    <property type="entry name" value="Staph_exotoxin"/>
</dbReference>
<dbReference type="GO" id="GO:0005576">
    <property type="term" value="C:extracellular region"/>
    <property type="evidence" value="ECO:0007669"/>
    <property type="project" value="InterPro"/>
</dbReference>
<dbReference type="Pfam" id="PF09199">
    <property type="entry name" value="SSL_OB"/>
    <property type="match status" value="1"/>
</dbReference>
<dbReference type="PRINTS" id="PR01898">
    <property type="entry name" value="SAGSUPRFAMLY"/>
</dbReference>
<dbReference type="NCBIfam" id="NF009596">
    <property type="entry name" value="PRK13038.1"/>
    <property type="match status" value="1"/>
</dbReference>
<dbReference type="InterPro" id="IPR006123">
    <property type="entry name" value="Toxin_b-grasp_Staph/Strep"/>
</dbReference>
<dbReference type="EMBL" id="CCEH01000031">
    <property type="protein sequence ID" value="CDR29283.1"/>
    <property type="molecule type" value="Genomic_DNA"/>
</dbReference>
<dbReference type="InterPro" id="IPR006126">
    <property type="entry name" value="Staph/Strept_toxin_CS"/>
</dbReference>
<organism evidence="4 5">
    <name type="scientific">Staphylococcus schweitzeri</name>
    <dbReference type="NCBI Taxonomy" id="1654388"/>
    <lineage>
        <taxon>Bacteria</taxon>
        <taxon>Bacillati</taxon>
        <taxon>Bacillota</taxon>
        <taxon>Bacilli</taxon>
        <taxon>Bacillales</taxon>
        <taxon>Staphylococcaceae</taxon>
        <taxon>Staphylococcus</taxon>
    </lineage>
</organism>
<sequence length="227" mass="26241">MKFTALAKATLALGILTTGTLTTEVHSGHAKQNQKSVNKHDKEALHRYYTGRTMEMKNISALKHGKNNLRFKFRGIKIQVLLPGNDKSKFQQRSYEGLDVFFVQEKRDKHDIFYTVGGVIQNNKTSGVVSAPRLNVTKENGEDAFVKGYPYYIKKEKISLKELDFKLRKHLIEKYGLYKTISKDGWVKISMKDGSFYNLDLRYKLDFKYMGEVMDSKQIKDIEINLK</sequence>